<protein>
    <submittedName>
        <fullName evidence="1">Uncharacterized protein</fullName>
    </submittedName>
</protein>
<dbReference type="AlphaFoldDB" id="K0RQI2"/>
<accession>K0RQI2</accession>
<dbReference type="EMBL" id="AGNL01045235">
    <property type="protein sequence ID" value="EJK48972.1"/>
    <property type="molecule type" value="Genomic_DNA"/>
</dbReference>
<keyword evidence="2" id="KW-1185">Reference proteome</keyword>
<comment type="caution">
    <text evidence="1">The sequence shown here is derived from an EMBL/GenBank/DDBJ whole genome shotgun (WGS) entry which is preliminary data.</text>
</comment>
<evidence type="ECO:0000313" key="2">
    <source>
        <dbReference type="Proteomes" id="UP000266841"/>
    </source>
</evidence>
<dbReference type="eggNOG" id="ENOG502STV5">
    <property type="taxonomic scope" value="Eukaryota"/>
</dbReference>
<proteinExistence type="predicted"/>
<feature type="non-terminal residue" evidence="1">
    <location>
        <position position="1"/>
    </location>
</feature>
<dbReference type="OrthoDB" id="48467at2759"/>
<gene>
    <name evidence="1" type="ORF">THAOC_32189</name>
</gene>
<name>K0RQI2_THAOC</name>
<evidence type="ECO:0000313" key="1">
    <source>
        <dbReference type="EMBL" id="EJK48972.1"/>
    </source>
</evidence>
<sequence>WMQHPSASDAASMKQWCDALALNWRMRKCRVGPFCAGNKASQQLQTWVGSTHEVNTDEDLDDDVNAELWAEFIDQRNKGGKISSPKDISASSLYRHSDVVTNRAVHNAIPCQVRRYRSASAETSLSLPSLDDPEAPYIGSPLQPLECSGDSKISSHGHAISLSQVSCLDLHTVLLFDINGSFTMLKNQLRSNKSSKSLFSCSKESAECNRTENGNDYAIRGCPRYVGYRKCPEFSLIVQTSVRIA</sequence>
<organism evidence="1 2">
    <name type="scientific">Thalassiosira oceanica</name>
    <name type="common">Marine diatom</name>
    <dbReference type="NCBI Taxonomy" id="159749"/>
    <lineage>
        <taxon>Eukaryota</taxon>
        <taxon>Sar</taxon>
        <taxon>Stramenopiles</taxon>
        <taxon>Ochrophyta</taxon>
        <taxon>Bacillariophyta</taxon>
        <taxon>Coscinodiscophyceae</taxon>
        <taxon>Thalassiosirophycidae</taxon>
        <taxon>Thalassiosirales</taxon>
        <taxon>Thalassiosiraceae</taxon>
        <taxon>Thalassiosira</taxon>
    </lineage>
</organism>
<reference evidence="1 2" key="1">
    <citation type="journal article" date="2012" name="Genome Biol.">
        <title>Genome and low-iron response of an oceanic diatom adapted to chronic iron limitation.</title>
        <authorList>
            <person name="Lommer M."/>
            <person name="Specht M."/>
            <person name="Roy A.S."/>
            <person name="Kraemer L."/>
            <person name="Andreson R."/>
            <person name="Gutowska M.A."/>
            <person name="Wolf J."/>
            <person name="Bergner S.V."/>
            <person name="Schilhabel M.B."/>
            <person name="Klostermeier U.C."/>
            <person name="Beiko R.G."/>
            <person name="Rosenstiel P."/>
            <person name="Hippler M."/>
            <person name="Laroche J."/>
        </authorList>
    </citation>
    <scope>NUCLEOTIDE SEQUENCE [LARGE SCALE GENOMIC DNA]</scope>
    <source>
        <strain evidence="1 2">CCMP1005</strain>
    </source>
</reference>
<dbReference type="Proteomes" id="UP000266841">
    <property type="component" value="Unassembled WGS sequence"/>
</dbReference>